<dbReference type="PANTHER" id="PTHR18964:SF149">
    <property type="entry name" value="BIFUNCTIONAL UDP-N-ACETYLGLUCOSAMINE 2-EPIMERASE_N-ACETYLMANNOSAMINE KINASE"/>
    <property type="match status" value="1"/>
</dbReference>
<dbReference type="SUPFAM" id="SSF46785">
    <property type="entry name" value="Winged helix' DNA-binding domain"/>
    <property type="match status" value="1"/>
</dbReference>
<protein>
    <submittedName>
        <fullName evidence="3">ROK family transcriptional regulator</fullName>
    </submittedName>
</protein>
<comment type="similarity">
    <text evidence="1">Belongs to the ROK (NagC/XylR) family.</text>
</comment>
<dbReference type="EMBL" id="CP092418">
    <property type="protein sequence ID" value="USD22881.1"/>
    <property type="molecule type" value="Genomic_DNA"/>
</dbReference>
<proteinExistence type="inferred from homology"/>
<dbReference type="Pfam" id="PF00480">
    <property type="entry name" value="ROK"/>
    <property type="match status" value="1"/>
</dbReference>
<dbReference type="InterPro" id="IPR036388">
    <property type="entry name" value="WH-like_DNA-bd_sf"/>
</dbReference>
<dbReference type="Gene3D" id="1.10.10.10">
    <property type="entry name" value="Winged helix-like DNA-binding domain superfamily/Winged helix DNA-binding domain"/>
    <property type="match status" value="1"/>
</dbReference>
<dbReference type="InterPro" id="IPR000835">
    <property type="entry name" value="HTH_MarR-typ"/>
</dbReference>
<dbReference type="RefSeq" id="WP_252085234.1">
    <property type="nucleotide sequence ID" value="NZ_CP092418.1"/>
</dbReference>
<dbReference type="Gene3D" id="3.30.420.40">
    <property type="match status" value="2"/>
</dbReference>
<evidence type="ECO:0000256" key="1">
    <source>
        <dbReference type="ARBA" id="ARBA00006479"/>
    </source>
</evidence>
<gene>
    <name evidence="3" type="ORF">MJO52_07000</name>
</gene>
<accession>A0ABY4VHL7</accession>
<evidence type="ECO:0000313" key="4">
    <source>
        <dbReference type="Proteomes" id="UP001055658"/>
    </source>
</evidence>
<dbReference type="Proteomes" id="UP001055658">
    <property type="component" value="Chromosome"/>
</dbReference>
<evidence type="ECO:0000313" key="3">
    <source>
        <dbReference type="EMBL" id="USD22881.1"/>
    </source>
</evidence>
<dbReference type="SUPFAM" id="SSF53067">
    <property type="entry name" value="Actin-like ATPase domain"/>
    <property type="match status" value="1"/>
</dbReference>
<evidence type="ECO:0000259" key="2">
    <source>
        <dbReference type="Pfam" id="PF01047"/>
    </source>
</evidence>
<keyword evidence="4" id="KW-1185">Reference proteome</keyword>
<name>A0ABY4VHL7_9GAMM</name>
<dbReference type="InterPro" id="IPR043129">
    <property type="entry name" value="ATPase_NBD"/>
</dbReference>
<dbReference type="InterPro" id="IPR000600">
    <property type="entry name" value="ROK"/>
</dbReference>
<dbReference type="InterPro" id="IPR036390">
    <property type="entry name" value="WH_DNA-bd_sf"/>
</dbReference>
<organism evidence="3 4">
    <name type="scientific">Microbulbifer variabilis</name>
    <dbReference type="NCBI Taxonomy" id="266805"/>
    <lineage>
        <taxon>Bacteria</taxon>
        <taxon>Pseudomonadati</taxon>
        <taxon>Pseudomonadota</taxon>
        <taxon>Gammaproteobacteria</taxon>
        <taxon>Cellvibrionales</taxon>
        <taxon>Microbulbiferaceae</taxon>
        <taxon>Microbulbifer</taxon>
    </lineage>
</organism>
<dbReference type="PANTHER" id="PTHR18964">
    <property type="entry name" value="ROK (REPRESSOR, ORF, KINASE) FAMILY"/>
    <property type="match status" value="1"/>
</dbReference>
<reference evidence="3" key="1">
    <citation type="submission" date="2022-02" db="EMBL/GenBank/DDBJ databases">
        <title>Coral-associated bacteria.</title>
        <authorList>
            <person name="Tang K."/>
            <person name="Wang X."/>
        </authorList>
    </citation>
    <scope>NUCLEOTIDE SEQUENCE</scope>
    <source>
        <strain evidence="3">SCSIO 43006</strain>
    </source>
</reference>
<dbReference type="Pfam" id="PF01047">
    <property type="entry name" value="MarR"/>
    <property type="match status" value="1"/>
</dbReference>
<sequence length="406" mass="44108">MGKGSNSSGLRRYNERVLLTALRKAGTASKSDLARLTNLTPQAVTRIVDELESTGMVMREGRRLGGKGQPSIMYTINPTGAYSIGIKVGRRNVELLLMDFGGNILKKICQEFECPEPDFLLRNIESGIENLSAELVKKDQSKLVGVGIAMPWFIGAWTKELEMSDTLANEWREINFAEEVSKGTHLPVFFENDCSAAAVAELQFGKGTEVSDFLYIFVGTFIGGGLVLNSSLETGVHGNSGNLATMPVPASKLSSTPEPEGAFETLLNRASLFGLRRHLRANQININDSADLLSVMDQARPLIQEWLDDCADALLYAILSAVSVLDLEAVIIDAHLPRFLLEELVEIISRRMQQAAPSGVFKPQIMSGKIGINAIAIGGAILPFYSNFAPDKTVLLKGGVPERVPV</sequence>
<feature type="domain" description="HTH marR-type" evidence="2">
    <location>
        <begin position="17"/>
        <end position="60"/>
    </location>
</feature>